<accession>A0A1L7GT85</accession>
<dbReference type="Gene3D" id="3.10.350.10">
    <property type="entry name" value="LysM domain"/>
    <property type="match status" value="3"/>
</dbReference>
<dbReference type="Pfam" id="PF01476">
    <property type="entry name" value="LysM"/>
    <property type="match status" value="3"/>
</dbReference>
<dbReference type="PROSITE" id="PS51904">
    <property type="entry name" value="GLYCOSYL_HYDROL_F25_2"/>
    <property type="match status" value="1"/>
</dbReference>
<feature type="domain" description="LysM" evidence="4">
    <location>
        <begin position="279"/>
        <end position="323"/>
    </location>
</feature>
<protein>
    <submittedName>
        <fullName evidence="5">Glycoside hydrolase family 25</fullName>
    </submittedName>
</protein>
<evidence type="ECO:0000256" key="3">
    <source>
        <dbReference type="ARBA" id="ARBA00023295"/>
    </source>
</evidence>
<dbReference type="SMART" id="SM00641">
    <property type="entry name" value="Glyco_25"/>
    <property type="match status" value="1"/>
</dbReference>
<dbReference type="SUPFAM" id="SSF51445">
    <property type="entry name" value="(Trans)glycosidases"/>
    <property type="match status" value="1"/>
</dbReference>
<dbReference type="PROSITE" id="PS51782">
    <property type="entry name" value="LYSM"/>
    <property type="match status" value="3"/>
</dbReference>
<dbReference type="InterPro" id="IPR017853">
    <property type="entry name" value="GH"/>
</dbReference>
<evidence type="ECO:0000259" key="4">
    <source>
        <dbReference type="PROSITE" id="PS51782"/>
    </source>
</evidence>
<evidence type="ECO:0000313" key="5">
    <source>
        <dbReference type="EMBL" id="APU45270.1"/>
    </source>
</evidence>
<dbReference type="CDD" id="cd00118">
    <property type="entry name" value="LysM"/>
    <property type="match status" value="3"/>
</dbReference>
<dbReference type="InterPro" id="IPR018392">
    <property type="entry name" value="LysM"/>
</dbReference>
<dbReference type="PANTHER" id="PTHR33734:SF22">
    <property type="entry name" value="MEMBRANE-BOUND LYTIC MUREIN TRANSGLYCOSYLASE D"/>
    <property type="match status" value="1"/>
</dbReference>
<dbReference type="EMBL" id="CP019030">
    <property type="protein sequence ID" value="APU45270.1"/>
    <property type="molecule type" value="Genomic_DNA"/>
</dbReference>
<gene>
    <name evidence="5" type="ORF">BUW47_01900</name>
</gene>
<dbReference type="GO" id="GO:0008932">
    <property type="term" value="F:lytic endotransglycosylase activity"/>
    <property type="evidence" value="ECO:0007669"/>
    <property type="project" value="TreeGrafter"/>
</dbReference>
<comment type="similarity">
    <text evidence="1">Belongs to the glycosyl hydrolase 25 family.</text>
</comment>
<dbReference type="GO" id="GO:0016998">
    <property type="term" value="P:cell wall macromolecule catabolic process"/>
    <property type="evidence" value="ECO:0007669"/>
    <property type="project" value="InterPro"/>
</dbReference>
<dbReference type="Proteomes" id="UP000185427">
    <property type="component" value="Chromosome"/>
</dbReference>
<feature type="domain" description="LysM" evidence="4">
    <location>
        <begin position="329"/>
        <end position="373"/>
    </location>
</feature>
<dbReference type="InterPro" id="IPR018077">
    <property type="entry name" value="Glyco_hydro_fam25_subgr"/>
</dbReference>
<dbReference type="RefSeq" id="WP_075667110.1">
    <property type="nucleotide sequence ID" value="NZ_CP019030.1"/>
</dbReference>
<dbReference type="Pfam" id="PF01183">
    <property type="entry name" value="Glyco_hydro_25"/>
    <property type="match status" value="1"/>
</dbReference>
<feature type="domain" description="LysM" evidence="4">
    <location>
        <begin position="227"/>
        <end position="271"/>
    </location>
</feature>
<evidence type="ECO:0000256" key="2">
    <source>
        <dbReference type="ARBA" id="ARBA00022801"/>
    </source>
</evidence>
<dbReference type="SUPFAM" id="SSF54106">
    <property type="entry name" value="LysM domain"/>
    <property type="match status" value="3"/>
</dbReference>
<organism evidence="5 6">
    <name type="scientific">Limosilactobacillus fermentum</name>
    <name type="common">Lactobacillus fermentum</name>
    <dbReference type="NCBI Taxonomy" id="1613"/>
    <lineage>
        <taxon>Bacteria</taxon>
        <taxon>Bacillati</taxon>
        <taxon>Bacillota</taxon>
        <taxon>Bacilli</taxon>
        <taxon>Lactobacillales</taxon>
        <taxon>Lactobacillaceae</taxon>
        <taxon>Limosilactobacillus</taxon>
    </lineage>
</organism>
<dbReference type="GO" id="GO:0009253">
    <property type="term" value="P:peptidoglycan catabolic process"/>
    <property type="evidence" value="ECO:0007669"/>
    <property type="project" value="InterPro"/>
</dbReference>
<proteinExistence type="inferred from homology"/>
<dbReference type="PANTHER" id="PTHR33734">
    <property type="entry name" value="LYSM DOMAIN-CONTAINING GPI-ANCHORED PROTEIN 2"/>
    <property type="match status" value="1"/>
</dbReference>
<dbReference type="AlphaFoldDB" id="A0A1L7GT85"/>
<reference evidence="5 6" key="1">
    <citation type="submission" date="2016-12" db="EMBL/GenBank/DDBJ databases">
        <title>Complete Genome Sequence of Lactobacillus fermentum Strain SNUV175, a Probiotic for Treatment of Bacterial Vaginosis.</title>
        <authorList>
            <person name="Lee S."/>
            <person name="You H.J."/>
            <person name="Kwon B."/>
            <person name="Ko G."/>
        </authorList>
    </citation>
    <scope>NUCLEOTIDE SEQUENCE [LARGE SCALE GENOMIC DNA]</scope>
    <source>
        <strain evidence="5 6">SNUV175</strain>
    </source>
</reference>
<dbReference type="SMART" id="SM00257">
    <property type="entry name" value="LysM"/>
    <property type="match status" value="3"/>
</dbReference>
<evidence type="ECO:0000256" key="1">
    <source>
        <dbReference type="ARBA" id="ARBA00010646"/>
    </source>
</evidence>
<sequence>MAKKFIDVSDYQESSLDFFKNMKAKGAEGVVIKLTEGSADGSNWKSQTAATKVKNASDAGLVLSFYHFARYTSVADAENEANFFIDMAKALQVGKDAVMVDDAEVHTMSDYNAGANAFLNRLRSVGYTKVSLYSARSFFTGGTLNSHGIGDALPWVSGYGITDLGIDNAAAWQADDGQGYAGMDFGVDASFDYNGAFTTGTAGAVPEINTPANNNTTATNQWTAPTGTYIVKNGDTLSGIASQFGTTYQNLAAINGIGDPNTIWPGQVLKVTGSASPSNTYYVQNGDTLSGIASQFGTTVSALVSANHIYNPNVIGIGQKIIIPSGTAGVYTVKSGDTLAGIASQFGTTWQALQAKNGIANPNVIYVGQTIRV</sequence>
<dbReference type="OrthoDB" id="2312598at2"/>
<keyword evidence="3" id="KW-0326">Glycosidase</keyword>
<dbReference type="GO" id="GO:0003796">
    <property type="term" value="F:lysozyme activity"/>
    <property type="evidence" value="ECO:0007669"/>
    <property type="project" value="InterPro"/>
</dbReference>
<keyword evidence="2 5" id="KW-0378">Hydrolase</keyword>
<dbReference type="InterPro" id="IPR036779">
    <property type="entry name" value="LysM_dom_sf"/>
</dbReference>
<dbReference type="InterPro" id="IPR002053">
    <property type="entry name" value="Glyco_hydro_25"/>
</dbReference>
<dbReference type="Gene3D" id="3.20.20.80">
    <property type="entry name" value="Glycosidases"/>
    <property type="match status" value="1"/>
</dbReference>
<name>A0A1L7GT85_LIMFE</name>
<evidence type="ECO:0000313" key="6">
    <source>
        <dbReference type="Proteomes" id="UP000185427"/>
    </source>
</evidence>